<dbReference type="PIRSF" id="PIRSF002741">
    <property type="entry name" value="MppA"/>
    <property type="match status" value="1"/>
</dbReference>
<name>A0A5J4KVE8_9ZZZZ</name>
<dbReference type="GO" id="GO:0015833">
    <property type="term" value="P:peptide transport"/>
    <property type="evidence" value="ECO:0007669"/>
    <property type="project" value="TreeGrafter"/>
</dbReference>
<dbReference type="CDD" id="cd08514">
    <property type="entry name" value="PBP2_AppA_like"/>
    <property type="match status" value="1"/>
</dbReference>
<protein>
    <submittedName>
        <fullName evidence="5">Peptide-binding protein</fullName>
    </submittedName>
</protein>
<dbReference type="Gene3D" id="3.40.190.10">
    <property type="entry name" value="Periplasmic binding protein-like II"/>
    <property type="match status" value="1"/>
</dbReference>
<dbReference type="Gene3D" id="3.10.105.10">
    <property type="entry name" value="Dipeptide-binding Protein, Domain 3"/>
    <property type="match status" value="1"/>
</dbReference>
<dbReference type="GO" id="GO:1904680">
    <property type="term" value="F:peptide transmembrane transporter activity"/>
    <property type="evidence" value="ECO:0007669"/>
    <property type="project" value="TreeGrafter"/>
</dbReference>
<keyword evidence="2" id="KW-0813">Transport</keyword>
<dbReference type="SUPFAM" id="SSF53850">
    <property type="entry name" value="Periplasmic binding protein-like II"/>
    <property type="match status" value="1"/>
</dbReference>
<sequence>MNISHILNHFFVFLFFIFAFIECPNLYATQPPDYAYGDAIVEGTIGEPSTLIPMLAGDSASHNVAGMIFNGIVKYNTDLKVIGDLAESWTISPDGMVITFRLRKGVRWADGVEFTAGDVLFGFKTIIDEKTPTPYKEDYLQVKKFEVLDKYTFRVTYKKPFAPALTSWGNLIVLPRHLLEGKDITKTDFGRNPIGTGPYKLKKWVSGQEVVLDSNKDYFQGRPYIDRYIYRVIPDTATMFLELQAGGIDIMGLTPIQYTKQTNTNFFKANFQKFRYPIFSYTYLGFNLKHPWFKDKRVRQAIAYAIDKNEIIDVVLFGLGSPATGPYVPNTWPYNPNVKKYEFNPEKARELLKEAGWKDTDGDGIVEKDGRPFKFTILTNMGNRQRINTATIIQYRLAKIGIKVDIRLLEWSTFINEFIDKRRFEAVLLGWSIGLDPDQYDIWHSSKTRPKEFNFVSYANPLVDELLEKGRRTFDIEQRKKAYYKIQEILADELPYIFLYVPDAIPIVHARIKGIKPSPIGISYNLHEWYVPKRLQRYSIEP</sequence>
<dbReference type="Pfam" id="PF00496">
    <property type="entry name" value="SBP_bac_5"/>
    <property type="match status" value="1"/>
</dbReference>
<dbReference type="Gene3D" id="3.90.76.10">
    <property type="entry name" value="Dipeptide-binding Protein, Domain 1"/>
    <property type="match status" value="1"/>
</dbReference>
<dbReference type="InterPro" id="IPR030678">
    <property type="entry name" value="Peptide/Ni-bd"/>
</dbReference>
<dbReference type="InterPro" id="IPR000914">
    <property type="entry name" value="SBP_5_dom"/>
</dbReference>
<comment type="similarity">
    <text evidence="1">Belongs to the bacterial solute-binding protein 5 family.</text>
</comment>
<evidence type="ECO:0000313" key="5">
    <source>
        <dbReference type="EMBL" id="GER93164.1"/>
    </source>
</evidence>
<reference evidence="5" key="1">
    <citation type="submission" date="2019-10" db="EMBL/GenBank/DDBJ databases">
        <title>Metagenomic sequencing of thiosulfate-disproportionating enrichment culture.</title>
        <authorList>
            <person name="Umezawa K."/>
            <person name="Kojima H."/>
            <person name="Fukui M."/>
        </authorList>
    </citation>
    <scope>NUCLEOTIDE SEQUENCE</scope>
    <source>
        <strain evidence="5">45J</strain>
    </source>
</reference>
<proteinExistence type="inferred from homology"/>
<feature type="domain" description="Solute-binding protein family 5" evidence="4">
    <location>
        <begin position="80"/>
        <end position="447"/>
    </location>
</feature>
<dbReference type="AlphaFoldDB" id="A0A5J4KVE8"/>
<dbReference type="PANTHER" id="PTHR30290">
    <property type="entry name" value="PERIPLASMIC BINDING COMPONENT OF ABC TRANSPORTER"/>
    <property type="match status" value="1"/>
</dbReference>
<evidence type="ECO:0000256" key="3">
    <source>
        <dbReference type="ARBA" id="ARBA00022729"/>
    </source>
</evidence>
<evidence type="ECO:0000259" key="4">
    <source>
        <dbReference type="Pfam" id="PF00496"/>
    </source>
</evidence>
<keyword evidence="3" id="KW-0732">Signal</keyword>
<dbReference type="EMBL" id="BLAB01000001">
    <property type="protein sequence ID" value="GER93164.1"/>
    <property type="molecule type" value="Genomic_DNA"/>
</dbReference>
<evidence type="ECO:0000256" key="1">
    <source>
        <dbReference type="ARBA" id="ARBA00005695"/>
    </source>
</evidence>
<dbReference type="PANTHER" id="PTHR30290:SF38">
    <property type="entry name" value="D,D-DIPEPTIDE-BINDING PERIPLASMIC PROTEIN DDPA-RELATED"/>
    <property type="match status" value="1"/>
</dbReference>
<dbReference type="InterPro" id="IPR039424">
    <property type="entry name" value="SBP_5"/>
</dbReference>
<accession>A0A5J4KVE8</accession>
<organism evidence="5">
    <name type="scientific">hot springs metagenome</name>
    <dbReference type="NCBI Taxonomy" id="433727"/>
    <lineage>
        <taxon>unclassified sequences</taxon>
        <taxon>metagenomes</taxon>
        <taxon>ecological metagenomes</taxon>
    </lineage>
</organism>
<gene>
    <name evidence="5" type="ORF">A45J_0897</name>
</gene>
<dbReference type="GO" id="GO:0043190">
    <property type="term" value="C:ATP-binding cassette (ABC) transporter complex"/>
    <property type="evidence" value="ECO:0007669"/>
    <property type="project" value="InterPro"/>
</dbReference>
<evidence type="ECO:0000256" key="2">
    <source>
        <dbReference type="ARBA" id="ARBA00022448"/>
    </source>
</evidence>
<dbReference type="GO" id="GO:0042597">
    <property type="term" value="C:periplasmic space"/>
    <property type="evidence" value="ECO:0007669"/>
    <property type="project" value="UniProtKB-ARBA"/>
</dbReference>
<dbReference type="FunFam" id="3.10.105.10:FF:000006">
    <property type="entry name" value="Peptide ABC transporter substrate-binding protein"/>
    <property type="match status" value="1"/>
</dbReference>
<comment type="caution">
    <text evidence="5">The sequence shown here is derived from an EMBL/GenBank/DDBJ whole genome shotgun (WGS) entry which is preliminary data.</text>
</comment>